<feature type="region of interest" description="Disordered" evidence="1">
    <location>
        <begin position="1"/>
        <end position="24"/>
    </location>
</feature>
<feature type="compositionally biased region" description="Low complexity" evidence="1">
    <location>
        <begin position="12"/>
        <end position="24"/>
    </location>
</feature>
<evidence type="ECO:0000256" key="2">
    <source>
        <dbReference type="SAM" id="Phobius"/>
    </source>
</evidence>
<dbReference type="AlphaFoldDB" id="A0A7G7BTX1"/>
<gene>
    <name evidence="3" type="ORF">F0344_33020</name>
</gene>
<evidence type="ECO:0000313" key="4">
    <source>
        <dbReference type="Proteomes" id="UP000515307"/>
    </source>
</evidence>
<dbReference type="RefSeq" id="WP_185302244.1">
    <property type="nucleotide sequence ID" value="NZ_CP045702.1"/>
</dbReference>
<dbReference type="EMBL" id="CP045702">
    <property type="protein sequence ID" value="QNE78786.1"/>
    <property type="molecule type" value="Genomic_DNA"/>
</dbReference>
<evidence type="ECO:0000256" key="1">
    <source>
        <dbReference type="SAM" id="MobiDB-lite"/>
    </source>
</evidence>
<dbReference type="Proteomes" id="UP000515307">
    <property type="component" value="Chromosome"/>
</dbReference>
<keyword evidence="2" id="KW-0472">Membrane</keyword>
<evidence type="ECO:0000313" key="3">
    <source>
        <dbReference type="EMBL" id="QNE78786.1"/>
    </source>
</evidence>
<accession>A0A7G7BTX1</accession>
<organism evidence="3 4">
    <name type="scientific">Streptomyces finlayi</name>
    <dbReference type="NCBI Taxonomy" id="67296"/>
    <lineage>
        <taxon>Bacteria</taxon>
        <taxon>Bacillati</taxon>
        <taxon>Actinomycetota</taxon>
        <taxon>Actinomycetes</taxon>
        <taxon>Kitasatosporales</taxon>
        <taxon>Streptomycetaceae</taxon>
        <taxon>Streptomyces</taxon>
    </lineage>
</organism>
<keyword evidence="2" id="KW-1133">Transmembrane helix</keyword>
<keyword evidence="4" id="KW-1185">Reference proteome</keyword>
<proteinExistence type="predicted"/>
<name>A0A7G7BTX1_9ACTN</name>
<protein>
    <submittedName>
        <fullName evidence="3">Uncharacterized protein</fullName>
    </submittedName>
</protein>
<keyword evidence="2" id="KW-0812">Transmembrane</keyword>
<reference evidence="4" key="1">
    <citation type="submission" date="2019-10" db="EMBL/GenBank/DDBJ databases">
        <title>Antimicrobial potential of Antarctic Bacteria.</title>
        <authorList>
            <person name="Benaud N."/>
            <person name="Edwards R.J."/>
            <person name="Ferrari B.C."/>
        </authorList>
    </citation>
    <scope>NUCLEOTIDE SEQUENCE [LARGE SCALE GENOMIC DNA]</scope>
    <source>
        <strain evidence="4">NBSH44</strain>
    </source>
</reference>
<sequence>MRTDEPTLRRVSTAGGTTSGSTAGPTLSVLLFVVMAVIAALDVAADRTSGRRRVGLLGDPDPDGALRALRSDLMDHVQGPPHDDVAMLLLRCPGRDDEAPA</sequence>
<dbReference type="KEGG" id="sfiy:F0344_33020"/>
<feature type="transmembrane region" description="Helical" evidence="2">
    <location>
        <begin position="27"/>
        <end position="45"/>
    </location>
</feature>